<comment type="cofactor">
    <cofactor evidence="1">
        <name>[4Fe-4S] cluster</name>
        <dbReference type="ChEBI" id="CHEBI:49883"/>
    </cofactor>
</comment>
<dbReference type="CDD" id="cd01335">
    <property type="entry name" value="Radical_SAM"/>
    <property type="match status" value="1"/>
</dbReference>
<dbReference type="SUPFAM" id="SSF102114">
    <property type="entry name" value="Radical SAM enzymes"/>
    <property type="match status" value="1"/>
</dbReference>
<evidence type="ECO:0000259" key="7">
    <source>
        <dbReference type="PROSITE" id="PS51918"/>
    </source>
</evidence>
<gene>
    <name evidence="8" type="ORF">caldi_27630</name>
</gene>
<dbReference type="SFLD" id="SFLDG01067">
    <property type="entry name" value="SPASM/twitch_domain_containing"/>
    <property type="match status" value="1"/>
</dbReference>
<dbReference type="PIRSF" id="PIRSF037420">
    <property type="entry name" value="PQQ_syn_pqqE"/>
    <property type="match status" value="1"/>
</dbReference>
<dbReference type="CDD" id="cd21123">
    <property type="entry name" value="SPASM_MftC-like"/>
    <property type="match status" value="1"/>
</dbReference>
<keyword evidence="6" id="KW-0411">Iron-sulfur</keyword>
<keyword evidence="4" id="KW-0479">Metal-binding</keyword>
<keyword evidence="5" id="KW-0408">Iron</keyword>
<sequence>MFQPKTWDFDERPLVVIWEITRACALACKHCRAEAIPHRNPLELTTEEGYRLMDQVRELGSPVFVLTGGDPLMRPDFYDLIRYGTSIGLRVSSSPSGTALVKREAMRKAAEAGLRRVSFSLDGASAETHDAFRKVRGSFDWTMNGIRYAREAGMEVQINTTISRYSIGELEDIARLVEELGAVLWSLFFLVPVGRGVAEDLVSPEEHERVLRWAWELSGRVPFAVKTTEAPFYRRVALQMGGELPGPARVAPGRGDGAAGGAPTYAPDIPLPGRFGSYGVNDARGFVFISHIGEVCPSGFLPLVAGNVREQPLAKIYRESPLFRELRNPDLLKGKCGVCEYRFVCGGSRARAWALTGDHLASDPSCVYVPPAARAAAG</sequence>
<dbReference type="InterPro" id="IPR013785">
    <property type="entry name" value="Aldolase_TIM"/>
</dbReference>
<dbReference type="EMBL" id="AP025628">
    <property type="protein sequence ID" value="BDG61673.1"/>
    <property type="molecule type" value="Genomic_DNA"/>
</dbReference>
<dbReference type="InterPro" id="IPR017200">
    <property type="entry name" value="PqqE-like"/>
</dbReference>
<dbReference type="Pfam" id="PF04055">
    <property type="entry name" value="Radical_SAM"/>
    <property type="match status" value="1"/>
</dbReference>
<dbReference type="PANTHER" id="PTHR11228">
    <property type="entry name" value="RADICAL SAM DOMAIN PROTEIN"/>
    <property type="match status" value="1"/>
</dbReference>
<dbReference type="SFLD" id="SFLDG01386">
    <property type="entry name" value="main_SPASM_domain-containing"/>
    <property type="match status" value="1"/>
</dbReference>
<dbReference type="InterPro" id="IPR058240">
    <property type="entry name" value="rSAM_sf"/>
</dbReference>
<dbReference type="InterPro" id="IPR007197">
    <property type="entry name" value="rSAM"/>
</dbReference>
<keyword evidence="9" id="KW-1185">Reference proteome</keyword>
<dbReference type="GO" id="GO:0003824">
    <property type="term" value="F:catalytic activity"/>
    <property type="evidence" value="ECO:0007669"/>
    <property type="project" value="InterPro"/>
</dbReference>
<evidence type="ECO:0000313" key="9">
    <source>
        <dbReference type="Proteomes" id="UP001163687"/>
    </source>
</evidence>
<evidence type="ECO:0000256" key="6">
    <source>
        <dbReference type="ARBA" id="ARBA00023014"/>
    </source>
</evidence>
<dbReference type="GO" id="GO:0051539">
    <property type="term" value="F:4 iron, 4 sulfur cluster binding"/>
    <property type="evidence" value="ECO:0007669"/>
    <property type="project" value="UniProtKB-KW"/>
</dbReference>
<evidence type="ECO:0000256" key="5">
    <source>
        <dbReference type="ARBA" id="ARBA00023004"/>
    </source>
</evidence>
<evidence type="ECO:0000313" key="8">
    <source>
        <dbReference type="EMBL" id="BDG61673.1"/>
    </source>
</evidence>
<dbReference type="Gene3D" id="3.20.20.70">
    <property type="entry name" value="Aldolase class I"/>
    <property type="match status" value="2"/>
</dbReference>
<evidence type="ECO:0000256" key="1">
    <source>
        <dbReference type="ARBA" id="ARBA00001966"/>
    </source>
</evidence>
<dbReference type="KEGG" id="cmic:caldi_27630"/>
<dbReference type="AlphaFoldDB" id="A0AA35CNI6"/>
<dbReference type="SMART" id="SM00729">
    <property type="entry name" value="Elp3"/>
    <property type="match status" value="1"/>
</dbReference>
<dbReference type="GO" id="GO:0046872">
    <property type="term" value="F:metal ion binding"/>
    <property type="evidence" value="ECO:0007669"/>
    <property type="project" value="UniProtKB-KW"/>
</dbReference>
<reference evidence="8" key="1">
    <citation type="submission" date="2022-03" db="EMBL/GenBank/DDBJ databases">
        <title>Complete genome sequence of Caldinitratiruptor microaerophilus.</title>
        <authorList>
            <person name="Mukaiyama R."/>
            <person name="Nishiyama T."/>
            <person name="Ueda K."/>
        </authorList>
    </citation>
    <scope>NUCLEOTIDE SEQUENCE</scope>
    <source>
        <strain evidence="8">JCM 16183</strain>
    </source>
</reference>
<organism evidence="8 9">
    <name type="scientific">Caldinitratiruptor microaerophilus</name>
    <dbReference type="NCBI Taxonomy" id="671077"/>
    <lineage>
        <taxon>Bacteria</taxon>
        <taxon>Bacillati</taxon>
        <taxon>Bacillota</taxon>
        <taxon>Clostridia</taxon>
        <taxon>Eubacteriales</taxon>
        <taxon>Symbiobacteriaceae</taxon>
        <taxon>Caldinitratiruptor</taxon>
    </lineage>
</organism>
<dbReference type="SFLD" id="SFLDS00029">
    <property type="entry name" value="Radical_SAM"/>
    <property type="match status" value="1"/>
</dbReference>
<accession>A0AA35CNI6</accession>
<dbReference type="InterPro" id="IPR050377">
    <property type="entry name" value="Radical_SAM_PqqE_MftC-like"/>
</dbReference>
<dbReference type="PANTHER" id="PTHR11228:SF34">
    <property type="entry name" value="TUNGSTEN-CONTAINING ALDEHYDE FERREDOXIN OXIDOREDUCTASE COFACTOR MODIFYING PROTEIN"/>
    <property type="match status" value="1"/>
</dbReference>
<dbReference type="Proteomes" id="UP001163687">
    <property type="component" value="Chromosome"/>
</dbReference>
<evidence type="ECO:0000256" key="3">
    <source>
        <dbReference type="ARBA" id="ARBA00022691"/>
    </source>
</evidence>
<feature type="domain" description="Radical SAM core" evidence="7">
    <location>
        <begin position="10"/>
        <end position="220"/>
    </location>
</feature>
<protein>
    <submittedName>
        <fullName evidence="8">Radical SAM protein</fullName>
    </submittedName>
</protein>
<keyword evidence="2" id="KW-0004">4Fe-4S</keyword>
<evidence type="ECO:0000256" key="2">
    <source>
        <dbReference type="ARBA" id="ARBA00022485"/>
    </source>
</evidence>
<dbReference type="InterPro" id="IPR006638">
    <property type="entry name" value="Elp3/MiaA/NifB-like_rSAM"/>
</dbReference>
<name>A0AA35CNI6_9FIRM</name>
<proteinExistence type="predicted"/>
<dbReference type="NCBIfam" id="TIGR04053">
    <property type="entry name" value="TIGR04053 family radical SAM/SPASM domain-containing protein"/>
    <property type="match status" value="1"/>
</dbReference>
<dbReference type="RefSeq" id="WP_264842306.1">
    <property type="nucleotide sequence ID" value="NZ_AP025628.1"/>
</dbReference>
<keyword evidence="3" id="KW-0949">S-adenosyl-L-methionine</keyword>
<dbReference type="PROSITE" id="PS51918">
    <property type="entry name" value="RADICAL_SAM"/>
    <property type="match status" value="1"/>
</dbReference>
<evidence type="ECO:0000256" key="4">
    <source>
        <dbReference type="ARBA" id="ARBA00022723"/>
    </source>
</evidence>